<dbReference type="AlphaFoldDB" id="A0A6J4QW46"/>
<accession>A0A6J4QW46</accession>
<dbReference type="EMBL" id="CADCUW010000600">
    <property type="protein sequence ID" value="CAA9451173.1"/>
    <property type="molecule type" value="Genomic_DNA"/>
</dbReference>
<protein>
    <submittedName>
        <fullName evidence="1">Uncharacterized protein</fullName>
    </submittedName>
</protein>
<feature type="non-terminal residue" evidence="1">
    <location>
        <position position="1"/>
    </location>
</feature>
<gene>
    <name evidence="1" type="ORF">AVDCRST_MAG01-01-4612</name>
</gene>
<feature type="non-terminal residue" evidence="1">
    <location>
        <position position="43"/>
    </location>
</feature>
<organism evidence="1">
    <name type="scientific">uncultured Rubrobacteraceae bacterium</name>
    <dbReference type="NCBI Taxonomy" id="349277"/>
    <lineage>
        <taxon>Bacteria</taxon>
        <taxon>Bacillati</taxon>
        <taxon>Actinomycetota</taxon>
        <taxon>Rubrobacteria</taxon>
        <taxon>Rubrobacterales</taxon>
        <taxon>Rubrobacteraceae</taxon>
        <taxon>environmental samples</taxon>
    </lineage>
</organism>
<reference evidence="1" key="1">
    <citation type="submission" date="2020-02" db="EMBL/GenBank/DDBJ databases">
        <authorList>
            <person name="Meier V. D."/>
        </authorList>
    </citation>
    <scope>NUCLEOTIDE SEQUENCE</scope>
    <source>
        <strain evidence="1">AVDCRST_MAG01</strain>
    </source>
</reference>
<sequence length="43" mass="4698">WILLMLQLISVSTSRRTAAAAPRTCGLRAGPRWLDVFVLQGGD</sequence>
<evidence type="ECO:0000313" key="1">
    <source>
        <dbReference type="EMBL" id="CAA9451173.1"/>
    </source>
</evidence>
<proteinExistence type="predicted"/>
<name>A0A6J4QW46_9ACTN</name>